<evidence type="ECO:0000256" key="1">
    <source>
        <dbReference type="SAM" id="SignalP"/>
    </source>
</evidence>
<keyword evidence="1" id="KW-0732">Signal</keyword>
<proteinExistence type="predicted"/>
<feature type="signal peptide" evidence="1">
    <location>
        <begin position="1"/>
        <end position="18"/>
    </location>
</feature>
<dbReference type="Proteomes" id="UP001458880">
    <property type="component" value="Unassembled WGS sequence"/>
</dbReference>
<feature type="chain" id="PRO_5043373893" description="Secreted protein" evidence="1">
    <location>
        <begin position="19"/>
        <end position="136"/>
    </location>
</feature>
<reference evidence="2 3" key="1">
    <citation type="journal article" date="2024" name="BMC Genomics">
        <title>De novo assembly and annotation of Popillia japonica's genome with initial clues to its potential as an invasive pest.</title>
        <authorList>
            <person name="Cucini C."/>
            <person name="Boschi S."/>
            <person name="Funari R."/>
            <person name="Cardaioli E."/>
            <person name="Iannotti N."/>
            <person name="Marturano G."/>
            <person name="Paoli F."/>
            <person name="Bruttini M."/>
            <person name="Carapelli A."/>
            <person name="Frati F."/>
            <person name="Nardi F."/>
        </authorList>
    </citation>
    <scope>NUCLEOTIDE SEQUENCE [LARGE SCALE GENOMIC DNA]</scope>
    <source>
        <strain evidence="2">DMR45628</strain>
    </source>
</reference>
<evidence type="ECO:0008006" key="4">
    <source>
        <dbReference type="Google" id="ProtNLM"/>
    </source>
</evidence>
<evidence type="ECO:0000313" key="2">
    <source>
        <dbReference type="EMBL" id="KAK9720669.1"/>
    </source>
</evidence>
<evidence type="ECO:0000313" key="3">
    <source>
        <dbReference type="Proteomes" id="UP001458880"/>
    </source>
</evidence>
<organism evidence="2 3">
    <name type="scientific">Popillia japonica</name>
    <name type="common">Japanese beetle</name>
    <dbReference type="NCBI Taxonomy" id="7064"/>
    <lineage>
        <taxon>Eukaryota</taxon>
        <taxon>Metazoa</taxon>
        <taxon>Ecdysozoa</taxon>
        <taxon>Arthropoda</taxon>
        <taxon>Hexapoda</taxon>
        <taxon>Insecta</taxon>
        <taxon>Pterygota</taxon>
        <taxon>Neoptera</taxon>
        <taxon>Endopterygota</taxon>
        <taxon>Coleoptera</taxon>
        <taxon>Polyphaga</taxon>
        <taxon>Scarabaeiformia</taxon>
        <taxon>Scarabaeidae</taxon>
        <taxon>Rutelinae</taxon>
        <taxon>Popillia</taxon>
    </lineage>
</organism>
<comment type="caution">
    <text evidence="2">The sequence shown here is derived from an EMBL/GenBank/DDBJ whole genome shotgun (WGS) entry which is preliminary data.</text>
</comment>
<sequence length="136" mass="15791">MHRIIILIFMAHLTYIKCQQANATFFPLGPLVQCSFLSWEFIKCKDPEDHKGNKTARDELDSGCIKFGGARYEDVERTKVLCTALENIECYGNRTFFREGVPCIKLPWNGSFLFGSDRNCSWQTSYIRRFRCLVDC</sequence>
<keyword evidence="3" id="KW-1185">Reference proteome</keyword>
<protein>
    <recommendedName>
        <fullName evidence="4">Secreted protein</fullName>
    </recommendedName>
</protein>
<accession>A0AAW1KKC7</accession>
<name>A0AAW1KKC7_POPJA</name>
<gene>
    <name evidence="2" type="ORF">QE152_g21935</name>
</gene>
<dbReference type="EMBL" id="JASPKY010000208">
    <property type="protein sequence ID" value="KAK9720669.1"/>
    <property type="molecule type" value="Genomic_DNA"/>
</dbReference>
<dbReference type="AlphaFoldDB" id="A0AAW1KKC7"/>